<dbReference type="KEGG" id="scm:SCHCO_02748130"/>
<accession>D8PL19</accession>
<gene>
    <name evidence="1" type="ORF">SCHCODRAFT_230955</name>
</gene>
<evidence type="ECO:0008006" key="3">
    <source>
        <dbReference type="Google" id="ProtNLM"/>
    </source>
</evidence>
<sequence>MSLELVDGRVVARATEENVKERRANIKSPLEAAPKPFPINDLPNELLHTVFSFACTPKQFKQSRASCNFFSYRDNIPRALNDVCARWRSVMRHPTAATFYQFVYFGNHTTWSPLSTENKMLWVKTHLERSRDKPLVVGLSDYVNVRNEFVPYIDLVCAESHRWKEATIFGDLQQPWAGGKREMGLLRNIYDRSFCARNPKLLAVDPLCLDQLEVLTTDLDDAGFLISILATTPNLRELYCAHEHGAHSLEDIPDDLFFEEGVSLPKLKSVYFGDAHWAYYAGISATLRPPVLEQIVFYDADSVCFFHEGENVEFELKQHVKNPDQVRVISHFPQRLLH</sequence>
<dbReference type="OrthoDB" id="3274074at2759"/>
<dbReference type="VEuPathDB" id="FungiDB:SCHCODRAFT_02748130"/>
<dbReference type="EMBL" id="GL377302">
    <property type="protein sequence ID" value="EFJ03357.1"/>
    <property type="molecule type" value="Genomic_DNA"/>
</dbReference>
<evidence type="ECO:0000313" key="2">
    <source>
        <dbReference type="Proteomes" id="UP000007431"/>
    </source>
</evidence>
<dbReference type="InParanoid" id="D8PL19"/>
<organism evidence="2">
    <name type="scientific">Schizophyllum commune (strain H4-8 / FGSC 9210)</name>
    <name type="common">Split gill fungus</name>
    <dbReference type="NCBI Taxonomy" id="578458"/>
    <lineage>
        <taxon>Eukaryota</taxon>
        <taxon>Fungi</taxon>
        <taxon>Dikarya</taxon>
        <taxon>Basidiomycota</taxon>
        <taxon>Agaricomycotina</taxon>
        <taxon>Agaricomycetes</taxon>
        <taxon>Agaricomycetidae</taxon>
        <taxon>Agaricales</taxon>
        <taxon>Schizophyllaceae</taxon>
        <taxon>Schizophyllum</taxon>
    </lineage>
</organism>
<keyword evidence="2" id="KW-1185">Reference proteome</keyword>
<dbReference type="GeneID" id="9589360"/>
<name>D8PL19_SCHCM</name>
<protein>
    <recommendedName>
        <fullName evidence="3">F-box domain-containing protein</fullName>
    </recommendedName>
</protein>
<reference evidence="1 2" key="1">
    <citation type="journal article" date="2010" name="Nat. Biotechnol.">
        <title>Genome sequence of the model mushroom Schizophyllum commune.</title>
        <authorList>
            <person name="Ohm R.A."/>
            <person name="de Jong J.F."/>
            <person name="Lugones L.G."/>
            <person name="Aerts A."/>
            <person name="Kothe E."/>
            <person name="Stajich J.E."/>
            <person name="de Vries R.P."/>
            <person name="Record E."/>
            <person name="Levasseur A."/>
            <person name="Baker S.E."/>
            <person name="Bartholomew K.A."/>
            <person name="Coutinho P.M."/>
            <person name="Erdmann S."/>
            <person name="Fowler T.J."/>
            <person name="Gathman A.C."/>
            <person name="Lombard V."/>
            <person name="Henrissat B."/>
            <person name="Knabe N."/>
            <person name="Kuees U."/>
            <person name="Lilly W.W."/>
            <person name="Lindquist E."/>
            <person name="Lucas S."/>
            <person name="Magnuson J.K."/>
            <person name="Piumi F."/>
            <person name="Raudaskoski M."/>
            <person name="Salamov A."/>
            <person name="Schmutz J."/>
            <person name="Schwarze F.W.M.R."/>
            <person name="vanKuyk P.A."/>
            <person name="Horton J.S."/>
            <person name="Grigoriev I.V."/>
            <person name="Woesten H.A.B."/>
        </authorList>
    </citation>
    <scope>NUCLEOTIDE SEQUENCE [LARGE SCALE GENOMIC DNA]</scope>
    <source>
        <strain evidence="2">H4-8 / FGSC 9210</strain>
    </source>
</reference>
<proteinExistence type="predicted"/>
<dbReference type="Proteomes" id="UP000007431">
    <property type="component" value="Unassembled WGS sequence"/>
</dbReference>
<dbReference type="Gene3D" id="1.20.1280.50">
    <property type="match status" value="1"/>
</dbReference>
<dbReference type="HOGENOM" id="CLU_943838_0_0_1"/>
<evidence type="ECO:0000313" key="1">
    <source>
        <dbReference type="EMBL" id="EFJ03357.1"/>
    </source>
</evidence>
<dbReference type="AlphaFoldDB" id="D8PL19"/>
<dbReference type="RefSeq" id="XP_003038259.1">
    <property type="nucleotide sequence ID" value="XM_003038213.1"/>
</dbReference>